<protein>
    <recommendedName>
        <fullName evidence="4">Snakin-2</fullName>
    </recommendedName>
</protein>
<reference evidence="2" key="2">
    <citation type="submission" date="2021-03" db="UniProtKB">
        <authorList>
            <consortium name="EnsemblPlants"/>
        </authorList>
    </citation>
    <scope>IDENTIFICATION</scope>
</reference>
<accession>A0A803QWK4</accession>
<comment type="similarity">
    <text evidence="1">Belongs to the GASA family.</text>
</comment>
<dbReference type="PANTHER" id="PTHR23201:SF2">
    <property type="entry name" value="GIBBERELLIN-REGULATED PROTEIN 1-RELATED"/>
    <property type="match status" value="1"/>
</dbReference>
<proteinExistence type="inferred from homology"/>
<accession>A0A803QWK5</accession>
<dbReference type="EnsemblPlants" id="novel_model_2285_5bd9a17a.7.5bd9b136">
    <property type="protein sequence ID" value="cds.novel_model_2285_5bd9a17a.7.5bd9b136"/>
    <property type="gene ID" value="novel_gene_1205_5bd9a17a"/>
</dbReference>
<dbReference type="InterPro" id="IPR003854">
    <property type="entry name" value="GASA"/>
</dbReference>
<evidence type="ECO:0000256" key="1">
    <source>
        <dbReference type="ARBA" id="ARBA00010582"/>
    </source>
</evidence>
<dbReference type="PANTHER" id="PTHR23201">
    <property type="entry name" value="EXTENSIN, PROLINE-RICH PROTEIN"/>
    <property type="match status" value="1"/>
</dbReference>
<dbReference type="Pfam" id="PF02704">
    <property type="entry name" value="GASA"/>
    <property type="match status" value="1"/>
</dbReference>
<name>A0A803QWK5_CANSA</name>
<dbReference type="Gramene" id="novel_model_2285_5bd9a17a.7.5bd9b136">
    <property type="protein sequence ID" value="cds.novel_model_2285_5bd9a17a.7.5bd9b136"/>
    <property type="gene ID" value="novel_gene_1205_5bd9a17a"/>
</dbReference>
<keyword evidence="3" id="KW-1185">Reference proteome</keyword>
<gene>
    <name evidence="2" type="primary">LOC115698303</name>
</gene>
<dbReference type="Gramene" id="novel_model_2284_5bd9a17a.5.5bd9b136">
    <property type="protein sequence ID" value="cds.novel_model_2284_5bd9a17a.5.5bd9b136"/>
    <property type="gene ID" value="novel_gene_1205_5bd9a17a"/>
</dbReference>
<dbReference type="EnsemblPlants" id="novel_model_2284_5bd9a17a.5.5bd9b136">
    <property type="protein sequence ID" value="cds.novel_model_2284_5bd9a17a.5.5bd9b136"/>
    <property type="gene ID" value="novel_gene_1205_5bd9a17a"/>
</dbReference>
<dbReference type="AlphaFoldDB" id="A0A803QWK5"/>
<evidence type="ECO:0000313" key="3">
    <source>
        <dbReference type="Proteomes" id="UP000596661"/>
    </source>
</evidence>
<dbReference type="Proteomes" id="UP000596661">
    <property type="component" value="Chromosome 1"/>
</dbReference>
<evidence type="ECO:0008006" key="4">
    <source>
        <dbReference type="Google" id="ProtNLM"/>
    </source>
</evidence>
<evidence type="ECO:0000313" key="2">
    <source>
        <dbReference type="EnsemblPlants" id="cds.novel_model_2285_5bd9a17a.7.5bd9b136"/>
    </source>
</evidence>
<reference evidence="2 3" key="1">
    <citation type="submission" date="2018-11" db="EMBL/GenBank/DDBJ databases">
        <authorList>
            <person name="Grassa J C."/>
        </authorList>
    </citation>
    <scope>NUCLEOTIDE SEQUENCE [LARGE SCALE GENOMIC DNA]</scope>
</reference>
<sequence length="65" mass="6978">MNYFADCGGSCAARCRLSSRPRLCKRACGTCCQRCNCVPPGTAGNLEVCPCYANMTTHGGRRKCP</sequence>
<dbReference type="EMBL" id="UZAU01000077">
    <property type="status" value="NOT_ANNOTATED_CDS"/>
    <property type="molecule type" value="Genomic_DNA"/>
</dbReference>
<organism evidence="2 3">
    <name type="scientific">Cannabis sativa</name>
    <name type="common">Hemp</name>
    <name type="synonym">Marijuana</name>
    <dbReference type="NCBI Taxonomy" id="3483"/>
    <lineage>
        <taxon>Eukaryota</taxon>
        <taxon>Viridiplantae</taxon>
        <taxon>Streptophyta</taxon>
        <taxon>Embryophyta</taxon>
        <taxon>Tracheophyta</taxon>
        <taxon>Spermatophyta</taxon>
        <taxon>Magnoliopsida</taxon>
        <taxon>eudicotyledons</taxon>
        <taxon>Gunneridae</taxon>
        <taxon>Pentapetalae</taxon>
        <taxon>rosids</taxon>
        <taxon>fabids</taxon>
        <taxon>Rosales</taxon>
        <taxon>Cannabaceae</taxon>
        <taxon>Cannabis</taxon>
    </lineage>
</organism>